<dbReference type="GO" id="GO:0043022">
    <property type="term" value="F:ribosome binding"/>
    <property type="evidence" value="ECO:0007669"/>
    <property type="project" value="InterPro"/>
</dbReference>
<dbReference type="PANTHER" id="PTHR14009">
    <property type="entry name" value="LEUCINE ZIPPER-EF-HAND CONTAINING TRANSMEMBRANE PROTEIN"/>
    <property type="match status" value="1"/>
</dbReference>
<reference evidence="18 19" key="1">
    <citation type="journal article" date="2013" name="Genome Biol.">
        <title>Genome of Acanthamoeba castellanii highlights extensive lateral gene transfer and early evolution of tyrosine kinase signaling.</title>
        <authorList>
            <person name="Clarke M."/>
            <person name="Lohan A.J."/>
            <person name="Liu B."/>
            <person name="Lagkouvardos I."/>
            <person name="Roy S."/>
            <person name="Zafar N."/>
            <person name="Bertelli C."/>
            <person name="Schilde C."/>
            <person name="Kianianmomeni A."/>
            <person name="Burglin T.R."/>
            <person name="Frech C."/>
            <person name="Turcotte B."/>
            <person name="Kopec K.O."/>
            <person name="Synnott J.M."/>
            <person name="Choo C."/>
            <person name="Paponov I."/>
            <person name="Finkler A."/>
            <person name="Soon Heng Tan C."/>
            <person name="Hutchins A.P."/>
            <person name="Weinmeier T."/>
            <person name="Rattei T."/>
            <person name="Chu J.S."/>
            <person name="Gimenez G."/>
            <person name="Irimia M."/>
            <person name="Rigden D.J."/>
            <person name="Fitzpatrick D.A."/>
            <person name="Lorenzo-Morales J."/>
            <person name="Bateman A."/>
            <person name="Chiu C.H."/>
            <person name="Tang P."/>
            <person name="Hegemann P."/>
            <person name="Fromm H."/>
            <person name="Raoult D."/>
            <person name="Greub G."/>
            <person name="Miranda-Saavedra D."/>
            <person name="Chen N."/>
            <person name="Nash P."/>
            <person name="Ginger M.L."/>
            <person name="Horn M."/>
            <person name="Schaap P."/>
            <person name="Caler L."/>
            <person name="Loftus B."/>
        </authorList>
    </citation>
    <scope>NUCLEOTIDE SEQUENCE [LARGE SCALE GENOMIC DNA]</scope>
    <source>
        <strain evidence="18 19">Neff</strain>
    </source>
</reference>
<evidence type="ECO:0000256" key="5">
    <source>
        <dbReference type="ARBA" id="ARBA00022692"/>
    </source>
</evidence>
<dbReference type="OrthoDB" id="275278at2759"/>
<dbReference type="VEuPathDB" id="AmoebaDB:ACA1_189780"/>
<dbReference type="Proteomes" id="UP000011083">
    <property type="component" value="Unassembled WGS sequence"/>
</dbReference>
<name>L8GE43_ACACF</name>
<comment type="similarity">
    <text evidence="2">Belongs to the LETM1 family.</text>
</comment>
<keyword evidence="19" id="KW-1185">Reference proteome</keyword>
<keyword evidence="13" id="KW-0175">Coiled coil</keyword>
<feature type="domain" description="EF-hand" evidence="16">
    <location>
        <begin position="495"/>
        <end position="530"/>
    </location>
</feature>
<dbReference type="GO" id="GO:0015297">
    <property type="term" value="F:antiporter activity"/>
    <property type="evidence" value="ECO:0007669"/>
    <property type="project" value="UniProtKB-KW"/>
</dbReference>
<dbReference type="GO" id="GO:0030003">
    <property type="term" value="P:intracellular monoatomic cation homeostasis"/>
    <property type="evidence" value="ECO:0007669"/>
    <property type="project" value="TreeGrafter"/>
</dbReference>
<dbReference type="PROSITE" id="PS51758">
    <property type="entry name" value="LETM1_RBD"/>
    <property type="match status" value="1"/>
</dbReference>
<dbReference type="InterPro" id="IPR044202">
    <property type="entry name" value="LETM1/MDM38-like"/>
</dbReference>
<feature type="transmembrane region" description="Helical" evidence="15">
    <location>
        <begin position="49"/>
        <end position="75"/>
    </location>
</feature>
<feature type="coiled-coil region" evidence="13">
    <location>
        <begin position="87"/>
        <end position="121"/>
    </location>
</feature>
<evidence type="ECO:0000256" key="6">
    <source>
        <dbReference type="ARBA" id="ARBA00022792"/>
    </source>
</evidence>
<evidence type="ECO:0000256" key="15">
    <source>
        <dbReference type="SAM" id="Phobius"/>
    </source>
</evidence>
<keyword evidence="9 12" id="KW-0496">Mitochondrion</keyword>
<evidence type="ECO:0000256" key="10">
    <source>
        <dbReference type="ARBA" id="ARBA00023136"/>
    </source>
</evidence>
<evidence type="ECO:0000313" key="18">
    <source>
        <dbReference type="EMBL" id="ELR11302.1"/>
    </source>
</evidence>
<keyword evidence="4" id="KW-0050">Antiport</keyword>
<comment type="subcellular location">
    <subcellularLocation>
        <location evidence="1">Mitochondrion inner membrane</location>
        <topology evidence="1">Single-pass membrane protein</topology>
    </subcellularLocation>
</comment>
<dbReference type="AlphaFoldDB" id="L8GE43"/>
<feature type="compositionally biased region" description="Low complexity" evidence="14">
    <location>
        <begin position="453"/>
        <end position="464"/>
    </location>
</feature>
<dbReference type="InterPro" id="IPR018247">
    <property type="entry name" value="EF_Hand_1_Ca_BS"/>
</dbReference>
<evidence type="ECO:0000256" key="12">
    <source>
        <dbReference type="PROSITE-ProRule" id="PRU01094"/>
    </source>
</evidence>
<feature type="domain" description="Letm1 RBD" evidence="17">
    <location>
        <begin position="107"/>
        <end position="335"/>
    </location>
</feature>
<dbReference type="InterPro" id="IPR033122">
    <property type="entry name" value="LETM1-like_RBD"/>
</dbReference>
<proteinExistence type="inferred from homology"/>
<dbReference type="InterPro" id="IPR002048">
    <property type="entry name" value="EF_hand_dom"/>
</dbReference>
<keyword evidence="7" id="KW-0106">Calcium</keyword>
<dbReference type="InterPro" id="IPR011992">
    <property type="entry name" value="EF-hand-dom_pair"/>
</dbReference>
<dbReference type="KEGG" id="acan:ACA1_189780"/>
<protein>
    <recommendedName>
        <fullName evidence="3">Mitochondrial proton/calcium exchanger protein</fullName>
    </recommendedName>
    <alternativeName>
        <fullName evidence="11">Leucine zipper-EF-hand-containing transmembrane protein 1</fullName>
    </alternativeName>
</protein>
<organism evidence="18 19">
    <name type="scientific">Acanthamoeba castellanii (strain ATCC 30010 / Neff)</name>
    <dbReference type="NCBI Taxonomy" id="1257118"/>
    <lineage>
        <taxon>Eukaryota</taxon>
        <taxon>Amoebozoa</taxon>
        <taxon>Discosea</taxon>
        <taxon>Longamoebia</taxon>
        <taxon>Centramoebida</taxon>
        <taxon>Acanthamoebidae</taxon>
        <taxon>Acanthamoeba</taxon>
    </lineage>
</organism>
<evidence type="ECO:0000256" key="1">
    <source>
        <dbReference type="ARBA" id="ARBA00004434"/>
    </source>
</evidence>
<accession>L8GE43</accession>
<dbReference type="SUPFAM" id="SSF47473">
    <property type="entry name" value="EF-hand"/>
    <property type="match status" value="1"/>
</dbReference>
<dbReference type="OMA" id="QNEMIAD"/>
<evidence type="ECO:0000256" key="13">
    <source>
        <dbReference type="SAM" id="Coils"/>
    </source>
</evidence>
<dbReference type="RefSeq" id="XP_004333315.1">
    <property type="nucleotide sequence ID" value="XM_004333267.1"/>
</dbReference>
<keyword evidence="8 15" id="KW-1133">Transmembrane helix</keyword>
<evidence type="ECO:0000256" key="2">
    <source>
        <dbReference type="ARBA" id="ARBA00009584"/>
    </source>
</evidence>
<evidence type="ECO:0000256" key="11">
    <source>
        <dbReference type="ARBA" id="ARBA00031360"/>
    </source>
</evidence>
<dbReference type="GO" id="GO:0005509">
    <property type="term" value="F:calcium ion binding"/>
    <property type="evidence" value="ECO:0007669"/>
    <property type="project" value="InterPro"/>
</dbReference>
<dbReference type="Pfam" id="PF13499">
    <property type="entry name" value="EF-hand_7"/>
    <property type="match status" value="1"/>
</dbReference>
<dbReference type="PROSITE" id="PS50222">
    <property type="entry name" value="EF_HAND_2"/>
    <property type="match status" value="2"/>
</dbReference>
<dbReference type="PROSITE" id="PS00018">
    <property type="entry name" value="EF_HAND_1"/>
    <property type="match status" value="1"/>
</dbReference>
<keyword evidence="5 15" id="KW-0812">Transmembrane</keyword>
<feature type="region of interest" description="Disordered" evidence="14">
    <location>
        <begin position="438"/>
        <end position="474"/>
    </location>
</feature>
<keyword evidence="4" id="KW-0813">Transport</keyword>
<evidence type="ECO:0000256" key="4">
    <source>
        <dbReference type="ARBA" id="ARBA00022449"/>
    </source>
</evidence>
<sequence length="570" mass="64888">MDTLRHFWAGSRLLAANVKAASMLLRKKIAGQNLTRRERRLLTQTTVDLFRLVPFLAIVVIPFAELLLPVLLAVFPNMLPSTFEDKIKKLNLTLTRYTQRQEEARRKAVQLKLEMAKFLEDALYLRSLQISHDTPSAATFAEAMKKVKEGQSLETKEILGLSKLFEDKFTLEMLDRQQVVAMCKYMGLSRFGTTHYLRNQLRSKLHDIREDDDLIAQEAALDKFTEAEMKQATQVRGMDYKDFNTARSIRHIGRELMRLCFLAKAQMEQWLLLSAQHVPPSLLILSRAFALTSAYSSLKPLEGQQVVTKKAETGEIALPKAMEEALHKTISALPDQLVADTKLTSATKTTQDMVSKLEVLQEQIQAIKTEEKEKKEKEREEKAKAPATEAEAKQATKKDAAGAYSAEQMKVVSEAVSLLFASAPSKIKREREALEQLKERKEERKEEREEELSAASASTDQPQHQPQPPPQDKVVHTLETKLEKMIAKLDKEMDKIDQRAHTLMSIIDTNQDGQISFEEFQEAVSHLKAKYSPEDITTMWRKLDTNNDGQVSLEQLEQLYSAGADEHHER</sequence>
<evidence type="ECO:0000256" key="8">
    <source>
        <dbReference type="ARBA" id="ARBA00022989"/>
    </source>
</evidence>
<feature type="region of interest" description="Disordered" evidence="14">
    <location>
        <begin position="370"/>
        <end position="396"/>
    </location>
</feature>
<evidence type="ECO:0000256" key="7">
    <source>
        <dbReference type="ARBA" id="ARBA00022837"/>
    </source>
</evidence>
<feature type="compositionally biased region" description="Basic and acidic residues" evidence="14">
    <location>
        <begin position="438"/>
        <end position="447"/>
    </location>
</feature>
<dbReference type="SMART" id="SM00054">
    <property type="entry name" value="EFh"/>
    <property type="match status" value="2"/>
</dbReference>
<evidence type="ECO:0000256" key="3">
    <source>
        <dbReference type="ARBA" id="ARBA00020557"/>
    </source>
</evidence>
<evidence type="ECO:0000256" key="9">
    <source>
        <dbReference type="ARBA" id="ARBA00023128"/>
    </source>
</evidence>
<feature type="domain" description="EF-hand" evidence="16">
    <location>
        <begin position="531"/>
        <end position="566"/>
    </location>
</feature>
<keyword evidence="6" id="KW-0999">Mitochondrion inner membrane</keyword>
<evidence type="ECO:0000313" key="19">
    <source>
        <dbReference type="Proteomes" id="UP000011083"/>
    </source>
</evidence>
<dbReference type="Pfam" id="PF07766">
    <property type="entry name" value="LETM1_RBD"/>
    <property type="match status" value="1"/>
</dbReference>
<dbReference type="PANTHER" id="PTHR14009:SF1">
    <property type="entry name" value="MITOCHONDRIAL PROTON_CALCIUM EXCHANGER PROTEIN"/>
    <property type="match status" value="1"/>
</dbReference>
<evidence type="ECO:0000259" key="17">
    <source>
        <dbReference type="PROSITE" id="PS51758"/>
    </source>
</evidence>
<dbReference type="CDD" id="cd00051">
    <property type="entry name" value="EFh"/>
    <property type="match status" value="1"/>
</dbReference>
<evidence type="ECO:0000256" key="14">
    <source>
        <dbReference type="SAM" id="MobiDB-lite"/>
    </source>
</evidence>
<dbReference type="GO" id="GO:0005743">
    <property type="term" value="C:mitochondrial inner membrane"/>
    <property type="evidence" value="ECO:0007669"/>
    <property type="project" value="UniProtKB-SubCell"/>
</dbReference>
<keyword evidence="10 15" id="KW-0472">Membrane</keyword>
<dbReference type="Gene3D" id="1.10.238.10">
    <property type="entry name" value="EF-hand"/>
    <property type="match status" value="1"/>
</dbReference>
<evidence type="ECO:0000259" key="16">
    <source>
        <dbReference type="PROSITE" id="PS50222"/>
    </source>
</evidence>
<dbReference type="GeneID" id="14911701"/>
<dbReference type="EMBL" id="KB008154">
    <property type="protein sequence ID" value="ELR11302.1"/>
    <property type="molecule type" value="Genomic_DNA"/>
</dbReference>
<gene>
    <name evidence="18" type="ORF">ACA1_189780</name>
</gene>